<dbReference type="EMBL" id="CP029550">
    <property type="protein sequence ID" value="AWN41785.1"/>
    <property type="molecule type" value="Genomic_DNA"/>
</dbReference>
<name>A0A2U8W6S2_9HYPH</name>
<dbReference type="KEGG" id="mets:DK389_16350"/>
<evidence type="ECO:0000313" key="2">
    <source>
        <dbReference type="Proteomes" id="UP000245926"/>
    </source>
</evidence>
<proteinExistence type="predicted"/>
<reference evidence="2" key="1">
    <citation type="submission" date="2018-05" db="EMBL/GenBank/DDBJ databases">
        <title>Complete Genome Sequence of Methylobacterium sp. 17SD2-17.</title>
        <authorList>
            <person name="Srinivasan S."/>
        </authorList>
    </citation>
    <scope>NUCLEOTIDE SEQUENCE [LARGE SCALE GENOMIC DNA]</scope>
    <source>
        <strain evidence="2">17SD2-17</strain>
    </source>
</reference>
<gene>
    <name evidence="1" type="ORF">DK389_16350</name>
</gene>
<evidence type="ECO:0000313" key="1">
    <source>
        <dbReference type="EMBL" id="AWN41785.1"/>
    </source>
</evidence>
<organism evidence="1 2">
    <name type="scientific">Methylobacterium durans</name>
    <dbReference type="NCBI Taxonomy" id="2202825"/>
    <lineage>
        <taxon>Bacteria</taxon>
        <taxon>Pseudomonadati</taxon>
        <taxon>Pseudomonadota</taxon>
        <taxon>Alphaproteobacteria</taxon>
        <taxon>Hyphomicrobiales</taxon>
        <taxon>Methylobacteriaceae</taxon>
        <taxon>Methylobacterium</taxon>
    </lineage>
</organism>
<dbReference type="AlphaFoldDB" id="A0A2U8W6S2"/>
<protein>
    <submittedName>
        <fullName evidence="1">Uncharacterized protein</fullName>
    </submittedName>
</protein>
<accession>A0A2U8W6S2</accession>
<keyword evidence="2" id="KW-1185">Reference proteome</keyword>
<sequence length="64" mass="7481">MLYEIQRGPPIYLRHQHLKSVSFDAYYIDIAHRAIHDIQGEFMSLGPEARIAPLLRFHVPKSHV</sequence>
<dbReference type="Proteomes" id="UP000245926">
    <property type="component" value="Chromosome"/>
</dbReference>